<name>A0A2U2XBP4_9FLAO</name>
<evidence type="ECO:0000259" key="4">
    <source>
        <dbReference type="Pfam" id="PF11827"/>
    </source>
</evidence>
<dbReference type="FunFam" id="2.40.30.170:FF:000010">
    <property type="entry name" value="Efflux RND transporter periplasmic adaptor subunit"/>
    <property type="match status" value="1"/>
</dbReference>
<dbReference type="AlphaFoldDB" id="A0A2U2XBP4"/>
<evidence type="ECO:0000256" key="1">
    <source>
        <dbReference type="ARBA" id="ARBA00009477"/>
    </source>
</evidence>
<accession>A0A2U2XBP4</accession>
<dbReference type="GO" id="GO:0015679">
    <property type="term" value="P:plasma membrane copper ion transport"/>
    <property type="evidence" value="ECO:0007669"/>
    <property type="project" value="TreeGrafter"/>
</dbReference>
<dbReference type="Pfam" id="PF25919">
    <property type="entry name" value="BSH_CusB"/>
    <property type="match status" value="1"/>
</dbReference>
<dbReference type="InterPro" id="IPR045800">
    <property type="entry name" value="HMBD"/>
</dbReference>
<dbReference type="Pfam" id="PF19335">
    <property type="entry name" value="HMBD"/>
    <property type="match status" value="1"/>
</dbReference>
<evidence type="ECO:0000259" key="7">
    <source>
        <dbReference type="Pfam" id="PF25919"/>
    </source>
</evidence>
<sequence>MKNRKTTYIAISTLVLGLLLGWMIFGSADKSSNSAEAHDHSEETIWTCSMHPQIRANEPGACPLCGMDLIPLSTDSNDDGNPLEIRMSPTAMQLANVQTSIVSKQKPVKEVRMNGKVKTDERNVYSQSSHIPGRIEKLTVNFTGETIQKGQVLAYIYSPELVAAQEELFEALKIKESQPSLFSAAKEKLKNWKLTENQINKILANGEIQEQFPILADVSGVVTDKRINLGDYIQKGQSLYEIADINTVWVLFDVYESDIPWIKQGDKVEFTVRALSNEKFKGEISFIDPVINSNTRVASARVILKNHGQRLKPDMFVQGIIESQLEVNEEVIVVPKSAVMWTGERSVVYVKNASSDKVSFLMKMVTLGPSLGDGYLIKEGLEVGEEIATNGTFSIDAAAQLAGKPSMMNPEGGVPVSGHNHGGASHSETMTKEEMSIGQKEKDALSPLFEAYFKLKNNLVNDDFKAGISSAKEMTTILNKIDMKIFKGDAHNFWMKRSDQLENQLKNAAATKDIQKLRIFFEQISDEMILILKTFGAMDKAIYIEHCPMVNNNNGADWLSLESEIKNPYYGEAMLKCGEVKEVIGK</sequence>
<dbReference type="InterPro" id="IPR021782">
    <property type="entry name" value="DUF3347"/>
</dbReference>
<evidence type="ECO:0000256" key="2">
    <source>
        <dbReference type="ARBA" id="ARBA00022448"/>
    </source>
</evidence>
<dbReference type="PANTHER" id="PTHR30097">
    <property type="entry name" value="CATION EFFLUX SYSTEM PROTEIN CUSB"/>
    <property type="match status" value="1"/>
</dbReference>
<evidence type="ECO:0000313" key="10">
    <source>
        <dbReference type="EMBL" id="PWH85183.1"/>
    </source>
</evidence>
<dbReference type="InterPro" id="IPR058649">
    <property type="entry name" value="CzcB_C"/>
</dbReference>
<comment type="caution">
    <text evidence="10">The sequence shown here is derived from an EMBL/GenBank/DDBJ whole genome shotgun (WGS) entry which is preliminary data.</text>
</comment>
<evidence type="ECO:0000313" key="11">
    <source>
        <dbReference type="Proteomes" id="UP000245370"/>
    </source>
</evidence>
<dbReference type="InterPro" id="IPR058792">
    <property type="entry name" value="Beta-barrel_RND_2"/>
</dbReference>
<feature type="domain" description="CzcB-like C-terminal circularly permuted SH3-like" evidence="9">
    <location>
        <begin position="332"/>
        <end position="395"/>
    </location>
</feature>
<dbReference type="Pfam" id="PF25869">
    <property type="entry name" value="3HB_CusB"/>
    <property type="match status" value="1"/>
</dbReference>
<keyword evidence="2" id="KW-0813">Transport</keyword>
<dbReference type="SUPFAM" id="SSF111369">
    <property type="entry name" value="HlyD-like secretion proteins"/>
    <property type="match status" value="1"/>
</dbReference>
<dbReference type="Proteomes" id="UP000245370">
    <property type="component" value="Unassembled WGS sequence"/>
</dbReference>
<feature type="domain" description="Heavy metal binding" evidence="5">
    <location>
        <begin position="46"/>
        <end position="71"/>
    </location>
</feature>
<evidence type="ECO:0000259" key="6">
    <source>
        <dbReference type="Pfam" id="PF25869"/>
    </source>
</evidence>
<keyword evidence="3" id="KW-1133">Transmembrane helix</keyword>
<dbReference type="GO" id="GO:0060003">
    <property type="term" value="P:copper ion export"/>
    <property type="evidence" value="ECO:0007669"/>
    <property type="project" value="TreeGrafter"/>
</dbReference>
<reference evidence="10 11" key="1">
    <citation type="submission" date="2018-05" db="EMBL/GenBank/DDBJ databases">
        <title>Brumimicrobium oceani sp. nov., isolated from coastal sediment.</title>
        <authorList>
            <person name="Kou Y."/>
        </authorList>
    </citation>
    <scope>NUCLEOTIDE SEQUENCE [LARGE SCALE GENOMIC DNA]</scope>
    <source>
        <strain evidence="10 11">C305</strain>
    </source>
</reference>
<gene>
    <name evidence="10" type="ORF">DIT68_11145</name>
</gene>
<dbReference type="Gene3D" id="2.40.30.170">
    <property type="match status" value="1"/>
</dbReference>
<proteinExistence type="inferred from homology"/>
<dbReference type="GO" id="GO:0030288">
    <property type="term" value="C:outer membrane-bounded periplasmic space"/>
    <property type="evidence" value="ECO:0007669"/>
    <property type="project" value="TreeGrafter"/>
</dbReference>
<dbReference type="InterPro" id="IPR051909">
    <property type="entry name" value="MFP_Cation_Efflux"/>
</dbReference>
<organism evidence="10 11">
    <name type="scientific">Brumimicrobium oceani</name>
    <dbReference type="NCBI Taxonomy" id="2100725"/>
    <lineage>
        <taxon>Bacteria</taxon>
        <taxon>Pseudomonadati</taxon>
        <taxon>Bacteroidota</taxon>
        <taxon>Flavobacteriia</taxon>
        <taxon>Flavobacteriales</taxon>
        <taxon>Crocinitomicaceae</taxon>
        <taxon>Brumimicrobium</taxon>
    </lineage>
</organism>
<evidence type="ECO:0000256" key="3">
    <source>
        <dbReference type="SAM" id="Phobius"/>
    </source>
</evidence>
<dbReference type="Gene3D" id="6.10.140.730">
    <property type="match status" value="1"/>
</dbReference>
<feature type="domain" description="CusB-like three alpha-helical bundle" evidence="6">
    <location>
        <begin position="160"/>
        <end position="209"/>
    </location>
</feature>
<dbReference type="InterPro" id="IPR058790">
    <property type="entry name" value="BSH_CusB"/>
</dbReference>
<keyword evidence="3" id="KW-0812">Transmembrane</keyword>
<dbReference type="GO" id="GO:0016020">
    <property type="term" value="C:membrane"/>
    <property type="evidence" value="ECO:0007669"/>
    <property type="project" value="InterPro"/>
</dbReference>
<dbReference type="PANTHER" id="PTHR30097:SF15">
    <property type="entry name" value="CATION EFFLUX SYSTEM PROTEIN CUSB"/>
    <property type="match status" value="1"/>
</dbReference>
<dbReference type="GO" id="GO:0022857">
    <property type="term" value="F:transmembrane transporter activity"/>
    <property type="evidence" value="ECO:0007669"/>
    <property type="project" value="InterPro"/>
</dbReference>
<dbReference type="Pfam" id="PF25975">
    <property type="entry name" value="CzcB_C"/>
    <property type="match status" value="1"/>
</dbReference>
<feature type="domain" description="CusB-like barrel-sandwich hybrid" evidence="7">
    <location>
        <begin position="131"/>
        <end position="243"/>
    </location>
</feature>
<dbReference type="Pfam" id="PF25954">
    <property type="entry name" value="Beta-barrel_RND_2"/>
    <property type="match status" value="1"/>
</dbReference>
<dbReference type="EMBL" id="QFRJ01000008">
    <property type="protein sequence ID" value="PWH85183.1"/>
    <property type="molecule type" value="Genomic_DNA"/>
</dbReference>
<protein>
    <submittedName>
        <fullName evidence="10">Efflux RND transporter periplasmic adaptor subunit</fullName>
    </submittedName>
</protein>
<dbReference type="InterPro" id="IPR058791">
    <property type="entry name" value="3HB_CusB"/>
</dbReference>
<dbReference type="RefSeq" id="WP_109359885.1">
    <property type="nucleotide sequence ID" value="NZ_QFRJ01000008.1"/>
</dbReference>
<comment type="similarity">
    <text evidence="1">Belongs to the membrane fusion protein (MFP) (TC 8.A.1) family.</text>
</comment>
<feature type="domain" description="CusB-like beta-barrel" evidence="8">
    <location>
        <begin position="247"/>
        <end position="322"/>
    </location>
</feature>
<evidence type="ECO:0000259" key="8">
    <source>
        <dbReference type="Pfam" id="PF25954"/>
    </source>
</evidence>
<keyword evidence="11" id="KW-1185">Reference proteome</keyword>
<feature type="domain" description="DUF3347" evidence="4">
    <location>
        <begin position="449"/>
        <end position="538"/>
    </location>
</feature>
<dbReference type="NCBIfam" id="TIGR01730">
    <property type="entry name" value="RND_mfp"/>
    <property type="match status" value="1"/>
</dbReference>
<dbReference type="GO" id="GO:0046914">
    <property type="term" value="F:transition metal ion binding"/>
    <property type="evidence" value="ECO:0007669"/>
    <property type="project" value="TreeGrafter"/>
</dbReference>
<reference evidence="10 11" key="2">
    <citation type="submission" date="2018-05" db="EMBL/GenBank/DDBJ databases">
        <authorList>
            <person name="Lanie J.A."/>
            <person name="Ng W.-L."/>
            <person name="Kazmierczak K.M."/>
            <person name="Andrzejewski T.M."/>
            <person name="Davidsen T.M."/>
            <person name="Wayne K.J."/>
            <person name="Tettelin H."/>
            <person name="Glass J.I."/>
            <person name="Rusch D."/>
            <person name="Podicherti R."/>
            <person name="Tsui H.-C.T."/>
            <person name="Winkler M.E."/>
        </authorList>
    </citation>
    <scope>NUCLEOTIDE SEQUENCE [LARGE SCALE GENOMIC DNA]</scope>
    <source>
        <strain evidence="10 11">C305</strain>
    </source>
</reference>
<dbReference type="Gene3D" id="2.40.420.20">
    <property type="match status" value="1"/>
</dbReference>
<evidence type="ECO:0000259" key="9">
    <source>
        <dbReference type="Pfam" id="PF25975"/>
    </source>
</evidence>
<keyword evidence="3" id="KW-0472">Membrane</keyword>
<dbReference type="OrthoDB" id="9806939at2"/>
<evidence type="ECO:0000259" key="5">
    <source>
        <dbReference type="Pfam" id="PF19335"/>
    </source>
</evidence>
<feature type="transmembrane region" description="Helical" evidence="3">
    <location>
        <begin position="7"/>
        <end position="25"/>
    </location>
</feature>
<dbReference type="Pfam" id="PF11827">
    <property type="entry name" value="DUF3347"/>
    <property type="match status" value="1"/>
</dbReference>
<dbReference type="InterPro" id="IPR006143">
    <property type="entry name" value="RND_pump_MFP"/>
</dbReference>